<sequence length="259" mass="28038">MYRWGVIYAEGNIYYLDFGDFHVWGHAALSFAAFGALSLFSASVSQCLFPKVRPWIFVFAQITLLVISCFIAMFWIDDPTLSIGLMIVPEADTHYTQTPNNSNPAGGAVSTTNLDVGTSTTNLIRASPDVPPHLPLTSMQNTTTPTTASANLQLSNNVLMNAALSSSSPSTSSGSTVLGGYGYNHVAGVSRMSLQTKQGPIMSSVVEKQDLDHDQENQQYFDREKQEVADEATAMVPSEPSSESTSASEKEQYVSVKMN</sequence>
<feature type="compositionally biased region" description="Basic and acidic residues" evidence="1">
    <location>
        <begin position="214"/>
        <end position="228"/>
    </location>
</feature>
<dbReference type="EMBL" id="JAAAJA010000449">
    <property type="protein sequence ID" value="KAG0253609.1"/>
    <property type="molecule type" value="Genomic_DNA"/>
</dbReference>
<name>A0A9P6PVI3_9FUNG</name>
<gene>
    <name evidence="3" type="ORF">BG011_006259</name>
</gene>
<protein>
    <submittedName>
        <fullName evidence="3">Uncharacterized protein</fullName>
    </submittedName>
</protein>
<organism evidence="3 4">
    <name type="scientific">Mortierella polycephala</name>
    <dbReference type="NCBI Taxonomy" id="41804"/>
    <lineage>
        <taxon>Eukaryota</taxon>
        <taxon>Fungi</taxon>
        <taxon>Fungi incertae sedis</taxon>
        <taxon>Mucoromycota</taxon>
        <taxon>Mortierellomycotina</taxon>
        <taxon>Mortierellomycetes</taxon>
        <taxon>Mortierellales</taxon>
        <taxon>Mortierellaceae</taxon>
        <taxon>Mortierella</taxon>
    </lineage>
</organism>
<evidence type="ECO:0000313" key="3">
    <source>
        <dbReference type="EMBL" id="KAG0253609.1"/>
    </source>
</evidence>
<dbReference type="AlphaFoldDB" id="A0A9P6PVI3"/>
<keyword evidence="2" id="KW-1133">Transmembrane helix</keyword>
<proteinExistence type="predicted"/>
<reference evidence="3" key="1">
    <citation type="journal article" date="2020" name="Fungal Divers.">
        <title>Resolving the Mortierellaceae phylogeny through synthesis of multi-gene phylogenetics and phylogenomics.</title>
        <authorList>
            <person name="Vandepol N."/>
            <person name="Liber J."/>
            <person name="Desiro A."/>
            <person name="Na H."/>
            <person name="Kennedy M."/>
            <person name="Barry K."/>
            <person name="Grigoriev I.V."/>
            <person name="Miller A.N."/>
            <person name="O'Donnell K."/>
            <person name="Stajich J.E."/>
            <person name="Bonito G."/>
        </authorList>
    </citation>
    <scope>NUCLEOTIDE SEQUENCE</scope>
    <source>
        <strain evidence="3">KOD948</strain>
    </source>
</reference>
<keyword evidence="2" id="KW-0472">Membrane</keyword>
<feature type="compositionally biased region" description="Low complexity" evidence="1">
    <location>
        <begin position="238"/>
        <end position="247"/>
    </location>
</feature>
<feature type="region of interest" description="Disordered" evidence="1">
    <location>
        <begin position="214"/>
        <end position="259"/>
    </location>
</feature>
<evidence type="ECO:0000256" key="2">
    <source>
        <dbReference type="SAM" id="Phobius"/>
    </source>
</evidence>
<keyword evidence="2" id="KW-0812">Transmembrane</keyword>
<comment type="caution">
    <text evidence="3">The sequence shown here is derived from an EMBL/GenBank/DDBJ whole genome shotgun (WGS) entry which is preliminary data.</text>
</comment>
<feature type="transmembrane region" description="Helical" evidence="2">
    <location>
        <begin position="23"/>
        <end position="44"/>
    </location>
</feature>
<dbReference type="Proteomes" id="UP000726737">
    <property type="component" value="Unassembled WGS sequence"/>
</dbReference>
<dbReference type="OrthoDB" id="2424913at2759"/>
<feature type="transmembrane region" description="Helical" evidence="2">
    <location>
        <begin position="56"/>
        <end position="76"/>
    </location>
</feature>
<accession>A0A9P6PVI3</accession>
<evidence type="ECO:0000256" key="1">
    <source>
        <dbReference type="SAM" id="MobiDB-lite"/>
    </source>
</evidence>
<keyword evidence="4" id="KW-1185">Reference proteome</keyword>
<evidence type="ECO:0000313" key="4">
    <source>
        <dbReference type="Proteomes" id="UP000726737"/>
    </source>
</evidence>